<evidence type="ECO:0000256" key="1">
    <source>
        <dbReference type="SAM" id="SignalP"/>
    </source>
</evidence>
<reference evidence="2 3" key="1">
    <citation type="submission" date="2024-09" db="EMBL/GenBank/DDBJ databases">
        <authorList>
            <person name="Lee S.D."/>
        </authorList>
    </citation>
    <scope>NUCLEOTIDE SEQUENCE [LARGE SCALE GENOMIC DNA]</scope>
    <source>
        <strain evidence="2 3">N1-3</strain>
    </source>
</reference>
<comment type="caution">
    <text evidence="2">The sequence shown here is derived from an EMBL/GenBank/DDBJ whole genome shotgun (WGS) entry which is preliminary data.</text>
</comment>
<dbReference type="RefSeq" id="WP_380558623.1">
    <property type="nucleotide sequence ID" value="NZ_JBHEZY010000019.1"/>
</dbReference>
<name>A0ABV6XB49_9ACTN</name>
<feature type="signal peptide" evidence="1">
    <location>
        <begin position="1"/>
        <end position="28"/>
    </location>
</feature>
<sequence length="524" mass="55344">MRRIPLGLAVATALVPVLGTLSATPAQAAGSSLTVTTIGRNGAKITSDLNLVNTRTGKYVSAKSGRRVSLAKGLWSVTVDIETPNTSPYLMSDTLVGVRYSVTGNNKLTLDARRGKLVRSSVDALSGAAGKQYRSLQTAAVCSGDDSSGLAGAYNVPGQIYEVPNPGSTYFHFAWLDSWVSDELVNGKTTQTAYYVTRATTGMPTTPSASYRRSGLAKVALWVRSGETATPTGEINVGPTDRSTLCEDMVYGSAFVRTTGPYNATAYVTPGDWSLNGYNSDGDNVYTNGRTFKAGHSYGQAFGAAVYGPTSGLPVVANRSLTYNPEQTIGDDHTQTNVDTHNKITLSLGGKVLKSQTITTKYGSGGTFSVHLAKAGWYVLTDSSTRVHAAPLSSTVTLDWHFHADPKHSQVSPGYLTTFNPAGLNSSNSAPERSTTSVAISVLRSTAEWQGEPFAAEHIKSLKVYASHDGGKTWHALSVRKSGSQWVAKVPEPGSKGLVALRTVVVDTAGASSTESVYRAFNVG</sequence>
<accession>A0ABV6XB49</accession>
<feature type="chain" id="PRO_5045572937" evidence="1">
    <location>
        <begin position="29"/>
        <end position="524"/>
    </location>
</feature>
<keyword evidence="1" id="KW-0732">Signal</keyword>
<evidence type="ECO:0000313" key="2">
    <source>
        <dbReference type="EMBL" id="MFC1435476.1"/>
    </source>
</evidence>
<protein>
    <submittedName>
        <fullName evidence="2">Uncharacterized protein</fullName>
    </submittedName>
</protein>
<organism evidence="2 3">
    <name type="scientific">Streptacidiphilus alkalitolerans</name>
    <dbReference type="NCBI Taxonomy" id="3342712"/>
    <lineage>
        <taxon>Bacteria</taxon>
        <taxon>Bacillati</taxon>
        <taxon>Actinomycetota</taxon>
        <taxon>Actinomycetes</taxon>
        <taxon>Kitasatosporales</taxon>
        <taxon>Streptomycetaceae</taxon>
        <taxon>Streptacidiphilus</taxon>
    </lineage>
</organism>
<gene>
    <name evidence="2" type="ORF">ACEZDB_33025</name>
</gene>
<evidence type="ECO:0000313" key="3">
    <source>
        <dbReference type="Proteomes" id="UP001592530"/>
    </source>
</evidence>
<dbReference type="EMBL" id="JBHEZY010000019">
    <property type="protein sequence ID" value="MFC1435476.1"/>
    <property type="molecule type" value="Genomic_DNA"/>
</dbReference>
<dbReference type="Proteomes" id="UP001592530">
    <property type="component" value="Unassembled WGS sequence"/>
</dbReference>
<proteinExistence type="predicted"/>